<dbReference type="Gene3D" id="3.20.20.70">
    <property type="entry name" value="Aldolase class I"/>
    <property type="match status" value="1"/>
</dbReference>
<dbReference type="SUPFAM" id="SSF51569">
    <property type="entry name" value="Aldolase"/>
    <property type="match status" value="1"/>
</dbReference>
<protein>
    <recommendedName>
        <fullName evidence="3">Dihydrodipicolinate synthase</fullName>
    </recommendedName>
</protein>
<accession>A0AAE2EE08</accession>
<gene>
    <name evidence="1" type="ORF">SS44_09160</name>
</gene>
<comment type="caution">
    <text evidence="1">The sequence shown here is derived from an EMBL/GenBank/DDBJ whole genome shotgun (WGS) entry which is preliminary data.</text>
</comment>
<evidence type="ECO:0008006" key="3">
    <source>
        <dbReference type="Google" id="ProtNLM"/>
    </source>
</evidence>
<organism evidence="1 2">
    <name type="scientific">Enterobacter cloacae subsp. cloacae</name>
    <dbReference type="NCBI Taxonomy" id="336306"/>
    <lineage>
        <taxon>Bacteria</taxon>
        <taxon>Pseudomonadati</taxon>
        <taxon>Pseudomonadota</taxon>
        <taxon>Gammaproteobacteria</taxon>
        <taxon>Enterobacterales</taxon>
        <taxon>Enterobacteriaceae</taxon>
        <taxon>Enterobacter</taxon>
        <taxon>Enterobacter cloacae complex</taxon>
    </lineage>
</organism>
<dbReference type="AlphaFoldDB" id="A0AAE2EE08"/>
<proteinExistence type="predicted"/>
<sequence>MFRGVSAFPLTPLKNGTFDEQAFTHLLSPVVEAGVYSVLAGLFPKAALAIARSGKSTESERLEPLWDLFRRYGSVRVIAAAAEMRGKVATPGLPFPLQAIQGEPREALSAILAELELA</sequence>
<evidence type="ECO:0000313" key="1">
    <source>
        <dbReference type="EMBL" id="KJM39010.1"/>
    </source>
</evidence>
<evidence type="ECO:0000313" key="2">
    <source>
        <dbReference type="Proteomes" id="UP000033344"/>
    </source>
</evidence>
<dbReference type="RefSeq" id="WP_045293625.1">
    <property type="nucleotide sequence ID" value="NZ_JZYG01000010.1"/>
</dbReference>
<dbReference type="Proteomes" id="UP000033344">
    <property type="component" value="Unassembled WGS sequence"/>
</dbReference>
<reference evidence="1 2" key="1">
    <citation type="submission" date="2015-03" db="EMBL/GenBank/DDBJ databases">
        <authorList>
            <person name="McCorrison J."/>
            <person name="Sanka R."/>
            <person name="Adams M."/>
            <person name="Brinkac L."/>
            <person name="Nierman W."/>
            <person name="Sutton G."/>
            <person name="Nelson K."/>
            <person name="Kiedrowski L."/>
            <person name="Guerrero D."/>
            <person name="Bonomo R."/>
        </authorList>
    </citation>
    <scope>NUCLEOTIDE SEQUENCE [LARGE SCALE GENOMIC DNA]</scope>
    <source>
        <strain evidence="1 2">42324</strain>
    </source>
</reference>
<dbReference type="InterPro" id="IPR013785">
    <property type="entry name" value="Aldolase_TIM"/>
</dbReference>
<dbReference type="EMBL" id="JZYG01000010">
    <property type="protein sequence ID" value="KJM39010.1"/>
    <property type="molecule type" value="Genomic_DNA"/>
</dbReference>
<name>A0AAE2EE08_ENTCL</name>